<comment type="caution">
    <text evidence="1">The sequence shown here is derived from an EMBL/GenBank/DDBJ whole genome shotgun (WGS) entry which is preliminary data.</text>
</comment>
<sequence length="63" mass="6733">MPEAADDGRASKPLVAIAALSAVRRRLKAPLPWGKKVRLARQWRACIGAPAPSAGRGMERELG</sequence>
<dbReference type="AlphaFoldDB" id="A0A0U5FHK3"/>
<accession>A0A0U5FHK3</accession>
<evidence type="ECO:0000313" key="1">
    <source>
        <dbReference type="EMBL" id="CEG18185.1"/>
    </source>
</evidence>
<name>A0A0U5FHK3_XANCI</name>
<dbReference type="EMBL" id="CCXZ01000173">
    <property type="protein sequence ID" value="CEG18185.1"/>
    <property type="molecule type" value="Genomic_DNA"/>
</dbReference>
<keyword evidence="2" id="KW-1185">Reference proteome</keyword>
<evidence type="ECO:0000313" key="2">
    <source>
        <dbReference type="Proteomes" id="UP000052230"/>
    </source>
</evidence>
<proteinExistence type="predicted"/>
<organism evidence="1 2">
    <name type="scientific">Xanthomonas citri pv. citri</name>
    <dbReference type="NCBI Taxonomy" id="611301"/>
    <lineage>
        <taxon>Bacteria</taxon>
        <taxon>Pseudomonadati</taxon>
        <taxon>Pseudomonadota</taxon>
        <taxon>Gammaproteobacteria</taxon>
        <taxon>Lysobacterales</taxon>
        <taxon>Lysobacteraceae</taxon>
        <taxon>Xanthomonas</taxon>
    </lineage>
</organism>
<protein>
    <submittedName>
        <fullName evidence="1">Uncharacterized protein</fullName>
    </submittedName>
</protein>
<dbReference type="Proteomes" id="UP000052230">
    <property type="component" value="Unassembled WGS sequence"/>
</dbReference>
<gene>
    <name evidence="1" type="ORF">XAC3562_760165</name>
</gene>
<reference evidence="1 2" key="1">
    <citation type="submission" date="2014-09" db="EMBL/GenBank/DDBJ databases">
        <authorList>
            <person name="Regsiter A."/>
        </authorList>
    </citation>
    <scope>NUCLEOTIDE SEQUENCE [LARGE SCALE GENOMIC DNA]</scope>
</reference>